<name>A0A6N8CMQ6_9BACI</name>
<accession>A0A6N8CMQ6</accession>
<dbReference type="GO" id="GO:0005829">
    <property type="term" value="C:cytosol"/>
    <property type="evidence" value="ECO:0007669"/>
    <property type="project" value="TreeGrafter"/>
</dbReference>
<feature type="binding site" evidence="4">
    <location>
        <position position="140"/>
    </location>
    <ligand>
        <name>Mg(2+)</name>
        <dbReference type="ChEBI" id="CHEBI:18420"/>
        <label>1</label>
    </ligand>
</feature>
<dbReference type="GO" id="GO:0006753">
    <property type="term" value="P:nucleoside phosphate metabolic process"/>
    <property type="evidence" value="ECO:0007669"/>
    <property type="project" value="TreeGrafter"/>
</dbReference>
<dbReference type="Gene3D" id="3.90.79.10">
    <property type="entry name" value="Nucleoside Triphosphate Pyrophosphohydrolase"/>
    <property type="match status" value="1"/>
</dbReference>
<dbReference type="Proteomes" id="UP000440978">
    <property type="component" value="Unassembled WGS sequence"/>
</dbReference>
<evidence type="ECO:0000256" key="2">
    <source>
        <dbReference type="ARBA" id="ARBA00011738"/>
    </source>
</evidence>
<protein>
    <submittedName>
        <fullName evidence="7">NUDIX domain-containing protein</fullName>
    </submittedName>
</protein>
<feature type="binding site" evidence="4">
    <location>
        <position position="76"/>
    </location>
    <ligand>
        <name>Mg(2+)</name>
        <dbReference type="ChEBI" id="CHEBI:18420"/>
        <label>1</label>
    </ligand>
</feature>
<dbReference type="PANTHER" id="PTHR11839:SF18">
    <property type="entry name" value="NUDIX HYDROLASE DOMAIN-CONTAINING PROTEIN"/>
    <property type="match status" value="1"/>
</dbReference>
<evidence type="ECO:0000256" key="3">
    <source>
        <dbReference type="ARBA" id="ARBA00022801"/>
    </source>
</evidence>
<feature type="binding site" evidence="4">
    <location>
        <position position="92"/>
    </location>
    <ligand>
        <name>Mg(2+)</name>
        <dbReference type="ChEBI" id="CHEBI:18420"/>
        <label>1</label>
    </ligand>
</feature>
<comment type="cofactor">
    <cofactor evidence="1 4">
        <name>Mg(2+)</name>
        <dbReference type="ChEBI" id="CHEBI:18420"/>
    </cofactor>
</comment>
<evidence type="ECO:0000256" key="5">
    <source>
        <dbReference type="PIRSR" id="PIRSR604385-3"/>
    </source>
</evidence>
<evidence type="ECO:0000313" key="7">
    <source>
        <dbReference type="EMBL" id="MTT31211.1"/>
    </source>
</evidence>
<keyword evidence="3" id="KW-0378">Hydrolase</keyword>
<comment type="caution">
    <text evidence="7">The sequence shown here is derived from an EMBL/GenBank/DDBJ whole genome shotgun (WGS) entry which is preliminary data.</text>
</comment>
<dbReference type="Pfam" id="PF00293">
    <property type="entry name" value="NUDIX"/>
    <property type="match status" value="1"/>
</dbReference>
<evidence type="ECO:0000256" key="1">
    <source>
        <dbReference type="ARBA" id="ARBA00001946"/>
    </source>
</evidence>
<reference evidence="7 8" key="1">
    <citation type="submission" date="2019-11" db="EMBL/GenBank/DDBJ databases">
        <title>Terrilactibacillus tamarindus sp. nov. BCM23-1 isolated from bark of Tamarindus indica.</title>
        <authorList>
            <person name="Kingkaew E."/>
            <person name="Tanasupawat S."/>
        </authorList>
    </citation>
    <scope>NUCLEOTIDE SEQUENCE [LARGE SCALE GENOMIC DNA]</scope>
    <source>
        <strain evidence="7 8">BCM23-1</strain>
    </source>
</reference>
<dbReference type="RefSeq" id="WP_155217126.1">
    <property type="nucleotide sequence ID" value="NZ_WNHB01000005.1"/>
</dbReference>
<dbReference type="OrthoDB" id="9806150at2"/>
<evidence type="ECO:0000259" key="6">
    <source>
        <dbReference type="PROSITE" id="PS51462"/>
    </source>
</evidence>
<evidence type="ECO:0000256" key="4">
    <source>
        <dbReference type="PIRSR" id="PIRSR604385-2"/>
    </source>
</evidence>
<dbReference type="AlphaFoldDB" id="A0A6N8CMQ6"/>
<feature type="binding site" evidence="4">
    <location>
        <position position="96"/>
    </location>
    <ligand>
        <name>Mg(2+)</name>
        <dbReference type="ChEBI" id="CHEBI:18420"/>
        <label>1</label>
    </ligand>
</feature>
<sequence>MSQFEEKTVSSKTIFNGRIVQLVVEDVELPNGSKSKREIVKHPGAVAVIAQTDDQKVILVRQYRKPLEKEIYEIPAGKLEPGEEPESSAIREMEEETGYTCGSVQHLVSFYTSPGFSDELLHVYVATDLVKGQPHLDEDEFLEIEEVELNEALQMIQDHRIYDAKTVYAIQYLQLIQLTQK</sequence>
<keyword evidence="4" id="KW-0479">Metal-binding</keyword>
<dbReference type="FunFam" id="3.90.79.10:FF:000024">
    <property type="entry name" value="ADP-ribose pyrophosphatase"/>
    <property type="match status" value="1"/>
</dbReference>
<feature type="short sequence motif" description="Nudix box" evidence="5">
    <location>
        <begin position="77"/>
        <end position="99"/>
    </location>
</feature>
<dbReference type="PANTHER" id="PTHR11839">
    <property type="entry name" value="UDP/ADP-SUGAR PYROPHOSPHATASE"/>
    <property type="match status" value="1"/>
</dbReference>
<dbReference type="InterPro" id="IPR004385">
    <property type="entry name" value="NDP_pyrophosphatase"/>
</dbReference>
<dbReference type="InterPro" id="IPR020476">
    <property type="entry name" value="Nudix_hydrolase"/>
</dbReference>
<dbReference type="EMBL" id="WNHB01000005">
    <property type="protein sequence ID" value="MTT31211.1"/>
    <property type="molecule type" value="Genomic_DNA"/>
</dbReference>
<dbReference type="CDD" id="cd03424">
    <property type="entry name" value="NUDIX_ADPRase_Nudt5_UGPPase_Nudt14"/>
    <property type="match status" value="1"/>
</dbReference>
<feature type="domain" description="Nudix hydrolase" evidence="6">
    <location>
        <begin position="40"/>
        <end position="169"/>
    </location>
</feature>
<dbReference type="PROSITE" id="PS51462">
    <property type="entry name" value="NUDIX"/>
    <property type="match status" value="1"/>
</dbReference>
<dbReference type="GO" id="GO:0019693">
    <property type="term" value="P:ribose phosphate metabolic process"/>
    <property type="evidence" value="ECO:0007669"/>
    <property type="project" value="TreeGrafter"/>
</dbReference>
<gene>
    <name evidence="7" type="ORF">GMB86_04170</name>
</gene>
<dbReference type="InterPro" id="IPR015797">
    <property type="entry name" value="NUDIX_hydrolase-like_dom_sf"/>
</dbReference>
<dbReference type="GO" id="GO:0046872">
    <property type="term" value="F:metal ion binding"/>
    <property type="evidence" value="ECO:0007669"/>
    <property type="project" value="UniProtKB-KW"/>
</dbReference>
<dbReference type="NCBIfam" id="TIGR00052">
    <property type="entry name" value="nudix-type nucleoside diphosphatase, YffH/AdpP family"/>
    <property type="match status" value="1"/>
</dbReference>
<dbReference type="PRINTS" id="PR00502">
    <property type="entry name" value="NUDIXFAMILY"/>
</dbReference>
<keyword evidence="8" id="KW-1185">Reference proteome</keyword>
<proteinExistence type="predicted"/>
<organism evidence="7 8">
    <name type="scientific">Terrilactibacillus tamarindi</name>
    <dbReference type="NCBI Taxonomy" id="2599694"/>
    <lineage>
        <taxon>Bacteria</taxon>
        <taxon>Bacillati</taxon>
        <taxon>Bacillota</taxon>
        <taxon>Bacilli</taxon>
        <taxon>Bacillales</taxon>
        <taxon>Bacillaceae</taxon>
        <taxon>Terrilactibacillus</taxon>
    </lineage>
</organism>
<evidence type="ECO:0000313" key="8">
    <source>
        <dbReference type="Proteomes" id="UP000440978"/>
    </source>
</evidence>
<dbReference type="SUPFAM" id="SSF55811">
    <property type="entry name" value="Nudix"/>
    <property type="match status" value="1"/>
</dbReference>
<dbReference type="GO" id="GO:0016818">
    <property type="term" value="F:hydrolase activity, acting on acid anhydrides, in phosphorus-containing anhydrides"/>
    <property type="evidence" value="ECO:0007669"/>
    <property type="project" value="InterPro"/>
</dbReference>
<keyword evidence="4" id="KW-0460">Magnesium</keyword>
<comment type="subunit">
    <text evidence="2">Homodimer.</text>
</comment>
<dbReference type="InterPro" id="IPR000086">
    <property type="entry name" value="NUDIX_hydrolase_dom"/>
</dbReference>